<dbReference type="PROSITE" id="PS00690">
    <property type="entry name" value="DEAH_ATP_HELICASE"/>
    <property type="match status" value="1"/>
</dbReference>
<proteinExistence type="predicted"/>
<evidence type="ECO:0000259" key="7">
    <source>
        <dbReference type="PROSITE" id="PS51194"/>
    </source>
</evidence>
<dbReference type="CDD" id="cd17917">
    <property type="entry name" value="DEXHc_RHA-like"/>
    <property type="match status" value="1"/>
</dbReference>
<keyword evidence="3" id="KW-0378">Hydrolase</keyword>
<comment type="caution">
    <text evidence="8">The sequence shown here is derived from an EMBL/GenBank/DDBJ whole genome shotgun (WGS) entry which is preliminary data.</text>
</comment>
<dbReference type="Pfam" id="PF00271">
    <property type="entry name" value="Helicase_C"/>
    <property type="match status" value="1"/>
</dbReference>
<dbReference type="SUPFAM" id="SSF52540">
    <property type="entry name" value="P-loop containing nucleoside triphosphate hydrolases"/>
    <property type="match status" value="1"/>
</dbReference>
<gene>
    <name evidence="8" type="ORF">JMJ35_008919</name>
</gene>
<dbReference type="PANTHER" id="PTHR18934">
    <property type="entry name" value="ATP-DEPENDENT RNA HELICASE"/>
    <property type="match status" value="1"/>
</dbReference>
<dbReference type="GO" id="GO:0016787">
    <property type="term" value="F:hydrolase activity"/>
    <property type="evidence" value="ECO:0007669"/>
    <property type="project" value="UniProtKB-KW"/>
</dbReference>
<dbReference type="Proteomes" id="UP001166286">
    <property type="component" value="Unassembled WGS sequence"/>
</dbReference>
<dbReference type="InterPro" id="IPR011545">
    <property type="entry name" value="DEAD/DEAH_box_helicase_dom"/>
</dbReference>
<dbReference type="SMART" id="SM00487">
    <property type="entry name" value="DEXDc"/>
    <property type="match status" value="1"/>
</dbReference>
<feature type="domain" description="Helicase C-terminal" evidence="7">
    <location>
        <begin position="848"/>
        <end position="1019"/>
    </location>
</feature>
<dbReference type="InterPro" id="IPR027417">
    <property type="entry name" value="P-loop_NTPase"/>
</dbReference>
<dbReference type="Gene3D" id="3.40.50.300">
    <property type="entry name" value="P-loop containing nucleotide triphosphate hydrolases"/>
    <property type="match status" value="2"/>
</dbReference>
<evidence type="ECO:0000256" key="5">
    <source>
        <dbReference type="SAM" id="MobiDB-lite"/>
    </source>
</evidence>
<evidence type="ECO:0000256" key="3">
    <source>
        <dbReference type="ARBA" id="ARBA00022801"/>
    </source>
</evidence>
<dbReference type="GO" id="GO:0003723">
    <property type="term" value="F:RNA binding"/>
    <property type="evidence" value="ECO:0007669"/>
    <property type="project" value="TreeGrafter"/>
</dbReference>
<feature type="region of interest" description="Disordered" evidence="5">
    <location>
        <begin position="33"/>
        <end position="77"/>
    </location>
</feature>
<dbReference type="SMART" id="SM00847">
    <property type="entry name" value="HA2"/>
    <property type="match status" value="1"/>
</dbReference>
<evidence type="ECO:0000256" key="1">
    <source>
        <dbReference type="ARBA" id="ARBA00012552"/>
    </source>
</evidence>
<dbReference type="PANTHER" id="PTHR18934:SF145">
    <property type="entry name" value="ATP-DEPENDENT RNA HELICASE DHX57-RELATED"/>
    <property type="match status" value="1"/>
</dbReference>
<organism evidence="8 9">
    <name type="scientific">Cladonia borealis</name>
    <dbReference type="NCBI Taxonomy" id="184061"/>
    <lineage>
        <taxon>Eukaryota</taxon>
        <taxon>Fungi</taxon>
        <taxon>Dikarya</taxon>
        <taxon>Ascomycota</taxon>
        <taxon>Pezizomycotina</taxon>
        <taxon>Lecanoromycetes</taxon>
        <taxon>OSLEUM clade</taxon>
        <taxon>Lecanoromycetidae</taxon>
        <taxon>Lecanorales</taxon>
        <taxon>Lecanorineae</taxon>
        <taxon>Cladoniaceae</taxon>
        <taxon>Cladonia</taxon>
    </lineage>
</organism>
<feature type="compositionally biased region" description="Basic and acidic residues" evidence="5">
    <location>
        <begin position="1449"/>
        <end position="1491"/>
    </location>
</feature>
<reference evidence="8" key="1">
    <citation type="submission" date="2023-03" db="EMBL/GenBank/DDBJ databases">
        <title>Complete genome of Cladonia borealis.</title>
        <authorList>
            <person name="Park H."/>
        </authorList>
    </citation>
    <scope>NUCLEOTIDE SEQUENCE</scope>
    <source>
        <strain evidence="8">ANT050790</strain>
    </source>
</reference>
<dbReference type="GO" id="GO:1990904">
    <property type="term" value="C:ribonucleoprotein complex"/>
    <property type="evidence" value="ECO:0007669"/>
    <property type="project" value="UniProtKB-ARBA"/>
</dbReference>
<dbReference type="InterPro" id="IPR048333">
    <property type="entry name" value="HA2_WH"/>
</dbReference>
<evidence type="ECO:0000313" key="8">
    <source>
        <dbReference type="EMBL" id="KAK0508643.1"/>
    </source>
</evidence>
<dbReference type="EC" id="3.6.4.13" evidence="1"/>
<sequence>MVRALVLRTRIMPYLAHTRNVLALPSWRHLRQERQSSTAQESRSLQDGERTSAMLHGKRRSPGFVSKRSTSKDTSDVRVSRAHSAIWQKDVKSQTVEAVNPPGFAANLSRRHRVHSPVKPAPPGSSRKRKADNYISQRPARRRRGGQDAAHLELKDEAYVRKTMHIPVPEDYPELPAKLFKQMKASIHDASQGVADIESDVNMLTNGVFQTTLRYKSTVHNEVVIGEGRSKVAATNAAYLHLAATFHEQGVLADILNKDSALNKSIKKTIKEEIKSVWLDIYNYAARFDLIPTVNRATITRKERQRTRKYIQVNVELAEQNIKVVGIGIDAKEADARVGQLFKTEAERYHAERGSGAIVIKDSGALTVDNAHTYFDFYRNIHPGSDRPYDIWEERKKAPLNVVIKLGGEPLGEPIEVVGTLNKKTAQRIAWLTAAITLKRREPDSYPRYLQALKNGNGQILHTIAPVNMPVDEDCSLIMRETMLAARRAGLPDEVDELAPDIGGSETRSGVNFHKHLTGNQASMRDQALQQKLNADLQNPAFADLLKKKTDLPMNQYKEKVIKLVNNNVYSIIVGATGSGKTTQVPQILLEDCIKKGIGSSCNIICTQPRRIAATSVARRVADERFEALQDTVGYRVRFDTRPPRQSGSITYCTTGVLLQWLQRFPDEAMDHHSHFVIDEIHERDLEMDFLLILLKKSITRRLAQGRPVPQVVLMSATMDTELFASYFKTDVTGKESTGCPSLSVPGRTFPVREKYLDEVVKEITAASPTGQLSVMHADPGSRDFLQAEERFRNANQTTSIQQQSNASTDEVSVIDWKRERKLSADGVVVDSNGKEDALIPFGLVTCTIAHIAKTSQEGAILVFLPGLEEMLKVKKLLQDKSLGVDFNDSDFKVILLHSSLPESHGAVFEPVPDGCRKVILSTNIAETSVTIPDVQYVVDTGKLREMQYDQMRRISSLVCTWISKSNAKQRAGRAGRVQNGNYYALYTKQRYDTLRAIGLPELLRSDLQEICLQIKAQAFQAPIRDFLAEAVEPPGPSSVDQSVINLQSLDALTDDEAITPLGRLLASLPVHPTLGKMILLGIIFRCFDPMLILGAASANRSMFLSPVELRTQAQDAKLSFVQGTGSDHIALLNAVRELRCLRQESCPTFSMRNFASSNFLHFNTFSTIDATAVQIEDILVEAGLIPRTPACDRRDHQYGAPSLNENSHKIPLIKALVMAGVHPNLAMCTGGRLFRTPGEKNAMLHRTSTNAPQGKNEQLTFSKGALFSYTTMSRSNDGNAIYLKDTTQSTPLMAALFGGRLRRRMDRGNVLEIDDWLPFYVQSSDYRTPKTIFEFRKALERLLVTAFTDLGKISKERVRKFGSDRLARSQRQRSFGVDATGNLASAGPTQQEPQYLADDRARELFANGLVDVLDRDVKITEKVALRGWGRSQPGDAEQWGRQAMIDPFETREKRSYGGSREERGGEGSHWERRNESRRREGSGDRDSNDGRRRRSLSKFYDGLLKME</sequence>
<dbReference type="Pfam" id="PF21010">
    <property type="entry name" value="HA2_C"/>
    <property type="match status" value="1"/>
</dbReference>
<dbReference type="InterPro" id="IPR001650">
    <property type="entry name" value="Helicase_C-like"/>
</dbReference>
<dbReference type="InterPro" id="IPR002464">
    <property type="entry name" value="DNA/RNA_helicase_DEAH_CS"/>
</dbReference>
<keyword evidence="9" id="KW-1185">Reference proteome</keyword>
<dbReference type="PROSITE" id="PS51192">
    <property type="entry name" value="HELICASE_ATP_BIND_1"/>
    <property type="match status" value="1"/>
</dbReference>
<dbReference type="CDD" id="cd18791">
    <property type="entry name" value="SF2_C_RHA"/>
    <property type="match status" value="1"/>
</dbReference>
<dbReference type="PROSITE" id="PS51194">
    <property type="entry name" value="HELICASE_CTER"/>
    <property type="match status" value="1"/>
</dbReference>
<evidence type="ECO:0000313" key="9">
    <source>
        <dbReference type="Proteomes" id="UP001166286"/>
    </source>
</evidence>
<name>A0AA39QVU0_9LECA</name>
<keyword evidence="4" id="KW-0067">ATP-binding</keyword>
<evidence type="ECO:0000256" key="4">
    <source>
        <dbReference type="ARBA" id="ARBA00022840"/>
    </source>
</evidence>
<dbReference type="GO" id="GO:0005524">
    <property type="term" value="F:ATP binding"/>
    <property type="evidence" value="ECO:0007669"/>
    <property type="project" value="UniProtKB-KW"/>
</dbReference>
<evidence type="ECO:0000259" key="6">
    <source>
        <dbReference type="PROSITE" id="PS51192"/>
    </source>
</evidence>
<feature type="region of interest" description="Disordered" evidence="5">
    <location>
        <begin position="105"/>
        <end position="149"/>
    </location>
</feature>
<keyword evidence="2" id="KW-0547">Nucleotide-binding</keyword>
<dbReference type="Gene3D" id="1.20.120.1080">
    <property type="match status" value="1"/>
</dbReference>
<accession>A0AA39QVU0</accession>
<dbReference type="Pfam" id="PF00270">
    <property type="entry name" value="DEAD"/>
    <property type="match status" value="1"/>
</dbReference>
<dbReference type="Pfam" id="PF04408">
    <property type="entry name" value="WHD_HA2"/>
    <property type="match status" value="1"/>
</dbReference>
<dbReference type="InterPro" id="IPR014001">
    <property type="entry name" value="Helicase_ATP-bd"/>
</dbReference>
<dbReference type="SMART" id="SM00490">
    <property type="entry name" value="HELICc"/>
    <property type="match status" value="1"/>
</dbReference>
<protein>
    <recommendedName>
        <fullName evidence="1">RNA helicase</fullName>
        <ecNumber evidence="1">3.6.4.13</ecNumber>
    </recommendedName>
</protein>
<feature type="domain" description="Helicase ATP-binding" evidence="6">
    <location>
        <begin position="562"/>
        <end position="737"/>
    </location>
</feature>
<dbReference type="GO" id="GO:0003724">
    <property type="term" value="F:RNA helicase activity"/>
    <property type="evidence" value="ECO:0007669"/>
    <property type="project" value="UniProtKB-EC"/>
</dbReference>
<dbReference type="EMBL" id="JAFEKC020000020">
    <property type="protein sequence ID" value="KAK0508643.1"/>
    <property type="molecule type" value="Genomic_DNA"/>
</dbReference>
<feature type="region of interest" description="Disordered" evidence="5">
    <location>
        <begin position="1431"/>
        <end position="1494"/>
    </location>
</feature>
<dbReference type="InterPro" id="IPR007502">
    <property type="entry name" value="Helicase-assoc_dom"/>
</dbReference>
<evidence type="ECO:0000256" key="2">
    <source>
        <dbReference type="ARBA" id="ARBA00022741"/>
    </source>
</evidence>